<gene>
    <name evidence="1" type="ORF">FG87_08205</name>
</gene>
<protein>
    <recommendedName>
        <fullName evidence="3">XRE family transcriptional regulator</fullName>
    </recommendedName>
</protein>
<dbReference type="Proteomes" id="UP000031364">
    <property type="component" value="Unassembled WGS sequence"/>
</dbReference>
<keyword evidence="2" id="KW-1185">Reference proteome</keyword>
<accession>A0ABR4ZJY9</accession>
<evidence type="ECO:0008006" key="3">
    <source>
        <dbReference type="Google" id="ProtNLM"/>
    </source>
</evidence>
<dbReference type="InterPro" id="IPR001387">
    <property type="entry name" value="Cro/C1-type_HTH"/>
</dbReference>
<dbReference type="Gene3D" id="1.10.260.40">
    <property type="entry name" value="lambda repressor-like DNA-binding domains"/>
    <property type="match status" value="1"/>
</dbReference>
<sequence>MHGLQNQVAAGDGFAAQLAALFDRWAREHGAPLSNRELTQRLVAAGEQVSEPYMSQLRRGLRRNPAPSLVAALVTFFGVHEDYFEVGASPMAPGDSAVITRVLTPGVQRLLRTTAGLSAESMDLLVAVADELRATDVGQSS</sequence>
<organism evidence="1 2">
    <name type="scientific">Nocardia vulneris</name>
    <dbReference type="NCBI Taxonomy" id="1141657"/>
    <lineage>
        <taxon>Bacteria</taxon>
        <taxon>Bacillati</taxon>
        <taxon>Actinomycetota</taxon>
        <taxon>Actinomycetes</taxon>
        <taxon>Mycobacteriales</taxon>
        <taxon>Nocardiaceae</taxon>
        <taxon>Nocardia</taxon>
    </lineage>
</organism>
<dbReference type="CDD" id="cd00093">
    <property type="entry name" value="HTH_XRE"/>
    <property type="match status" value="1"/>
</dbReference>
<name>A0ABR4ZJY9_9NOCA</name>
<comment type="caution">
    <text evidence="1">The sequence shown here is derived from an EMBL/GenBank/DDBJ whole genome shotgun (WGS) entry which is preliminary data.</text>
</comment>
<evidence type="ECO:0000313" key="2">
    <source>
        <dbReference type="Proteomes" id="UP000031364"/>
    </source>
</evidence>
<dbReference type="EMBL" id="JNFP01000007">
    <property type="protein sequence ID" value="KIA65578.1"/>
    <property type="molecule type" value="Genomic_DNA"/>
</dbReference>
<reference evidence="1 2" key="1">
    <citation type="journal article" date="2014" name="Int. J. Syst. Evol. Microbiol.">
        <title>Nocardia vulneris sp. nov., isolated from wounds of human patients in North America.</title>
        <authorList>
            <person name="Lasker B.A."/>
            <person name="Bell M."/>
            <person name="Klenk H.P."/>
            <person name="Sproer C."/>
            <person name="Schumann C."/>
            <person name="Schumann P."/>
            <person name="Brown J.M."/>
        </authorList>
    </citation>
    <scope>NUCLEOTIDE SEQUENCE [LARGE SCALE GENOMIC DNA]</scope>
    <source>
        <strain evidence="1 2">W9851</strain>
    </source>
</reference>
<dbReference type="InterPro" id="IPR010982">
    <property type="entry name" value="Lambda_DNA-bd_dom_sf"/>
</dbReference>
<proteinExistence type="predicted"/>
<evidence type="ECO:0000313" key="1">
    <source>
        <dbReference type="EMBL" id="KIA65578.1"/>
    </source>
</evidence>